<feature type="compositionally biased region" description="Basic residues" evidence="1">
    <location>
        <begin position="291"/>
        <end position="300"/>
    </location>
</feature>
<keyword evidence="4" id="KW-1185">Reference proteome</keyword>
<dbReference type="RefSeq" id="WP_345125496.1">
    <property type="nucleotide sequence ID" value="NZ_BAABDI010000021.1"/>
</dbReference>
<keyword evidence="2" id="KW-0732">Signal</keyword>
<feature type="region of interest" description="Disordered" evidence="1">
    <location>
        <begin position="141"/>
        <end position="162"/>
    </location>
</feature>
<reference evidence="4" key="1">
    <citation type="journal article" date="2019" name="Int. J. Syst. Evol. Microbiol.">
        <title>The Global Catalogue of Microorganisms (GCM) 10K type strain sequencing project: providing services to taxonomists for standard genome sequencing and annotation.</title>
        <authorList>
            <consortium name="The Broad Institute Genomics Platform"/>
            <consortium name="The Broad Institute Genome Sequencing Center for Infectious Disease"/>
            <person name="Wu L."/>
            <person name="Ma J."/>
        </authorList>
    </citation>
    <scope>NUCLEOTIDE SEQUENCE [LARGE SCALE GENOMIC DNA]</scope>
    <source>
        <strain evidence="4">JCM 17217</strain>
    </source>
</reference>
<feature type="compositionally biased region" description="Pro residues" evidence="1">
    <location>
        <begin position="150"/>
        <end position="162"/>
    </location>
</feature>
<organism evidence="3 4">
    <name type="scientific">Hymenobacter antarcticus</name>
    <dbReference type="NCBI Taxonomy" id="486270"/>
    <lineage>
        <taxon>Bacteria</taxon>
        <taxon>Pseudomonadati</taxon>
        <taxon>Bacteroidota</taxon>
        <taxon>Cytophagia</taxon>
        <taxon>Cytophagales</taxon>
        <taxon>Hymenobacteraceae</taxon>
        <taxon>Hymenobacter</taxon>
    </lineage>
</organism>
<comment type="caution">
    <text evidence="3">The sequence shown here is derived from an EMBL/GenBank/DDBJ whole genome shotgun (WGS) entry which is preliminary data.</text>
</comment>
<feature type="compositionally biased region" description="Basic and acidic residues" evidence="1">
    <location>
        <begin position="301"/>
        <end position="311"/>
    </location>
</feature>
<gene>
    <name evidence="3" type="ORF">GCM10022407_28780</name>
</gene>
<name>A0ABP7QFQ7_9BACT</name>
<feature type="signal peptide" evidence="2">
    <location>
        <begin position="1"/>
        <end position="21"/>
    </location>
</feature>
<feature type="chain" id="PRO_5046853666" evidence="2">
    <location>
        <begin position="22"/>
        <end position="311"/>
    </location>
</feature>
<proteinExistence type="predicted"/>
<evidence type="ECO:0000256" key="1">
    <source>
        <dbReference type="SAM" id="MobiDB-lite"/>
    </source>
</evidence>
<sequence>MFNRYRLLLLSLLLGAGQARAQASVAQAAFPLTRQDTARAVHELFQSRRGGGFGWLAFGAAGMAASIIPAQQSTSAGVWTPGVVIGSTLALLGTKKVVRFGWGREHRVLRELAATGHLPTDIQRRLHGNFAPLHGTASQPDPLLALRPSAPTPVPAAAPAPLPAAPLAPPAATPSVEQVLADARTDTLDAVQGLFLARRSAGTWPLVALLPIARILTGSGAATSSSSPYAPQPAKASDNSVAVGLGLMSAGLAFMLIHNAPYTKAHFEQLRTGYLAGTPLPPALRQKLRPRHLAQGRRYRERMDRRAQRHR</sequence>
<dbReference type="Proteomes" id="UP001501556">
    <property type="component" value="Unassembled WGS sequence"/>
</dbReference>
<protein>
    <submittedName>
        <fullName evidence="3">Uncharacterized protein</fullName>
    </submittedName>
</protein>
<dbReference type="EMBL" id="BAABDI010000021">
    <property type="protein sequence ID" value="GAA3981808.1"/>
    <property type="molecule type" value="Genomic_DNA"/>
</dbReference>
<feature type="region of interest" description="Disordered" evidence="1">
    <location>
        <begin position="291"/>
        <end position="311"/>
    </location>
</feature>
<evidence type="ECO:0000313" key="3">
    <source>
        <dbReference type="EMBL" id="GAA3981808.1"/>
    </source>
</evidence>
<accession>A0ABP7QFQ7</accession>
<evidence type="ECO:0000256" key="2">
    <source>
        <dbReference type="SAM" id="SignalP"/>
    </source>
</evidence>
<evidence type="ECO:0000313" key="4">
    <source>
        <dbReference type="Proteomes" id="UP001501556"/>
    </source>
</evidence>